<name>A0A0D1ZAC2_EXOME</name>
<feature type="region of interest" description="Disordered" evidence="1">
    <location>
        <begin position="179"/>
        <end position="371"/>
    </location>
</feature>
<evidence type="ECO:0000313" key="2">
    <source>
        <dbReference type="EMBL" id="KIV91627.1"/>
    </source>
</evidence>
<dbReference type="OMA" id="FQGVVWK"/>
<feature type="compositionally biased region" description="Basic and acidic residues" evidence="1">
    <location>
        <begin position="249"/>
        <end position="279"/>
    </location>
</feature>
<sequence length="371" mass="41168">MSDIEDYAYSPYDDLEDILYDADPAPELADDLAEHALHSPVYLDEVAGFELQDYFSDWEYYSDDYMDDDPTLESPLKDGKDPAKPSVTRGRKRKLGETLDTASSTRQHDRELLLRPIKGTVWAEPSKPGPPPYKVGQGDSVAFLKDWKQVFSIQDDGWNKVASKTDNDESWAKDMSLADMGLGTLHREKSFDQGRLESEDEYDEEAEEEGGEGEEEQGEEEDDEVENDDETPQKGVNVPTEGEGVSSLRVRDDGARANGLEKDADSQKAEGDTTSEEGHHRKRRRYKAALPSPPNSTEHVTNGAEVASSYGGETQNSKKRKASPGALEGERLPSKSDARAKPDAANARRENEATGSRQSRRTTRSASSNQK</sequence>
<feature type="compositionally biased region" description="Basic and acidic residues" evidence="1">
    <location>
        <begin position="185"/>
        <end position="197"/>
    </location>
</feature>
<keyword evidence="3" id="KW-1185">Reference proteome</keyword>
<dbReference type="EMBL" id="KN847523">
    <property type="protein sequence ID" value="KIV91627.1"/>
    <property type="molecule type" value="Genomic_DNA"/>
</dbReference>
<protein>
    <submittedName>
        <fullName evidence="2">Uncharacterized protein</fullName>
    </submittedName>
</protein>
<reference evidence="2 3" key="1">
    <citation type="submission" date="2015-01" db="EMBL/GenBank/DDBJ databases">
        <title>The Genome Sequence of Exophiala mesophila CBS40295.</title>
        <authorList>
            <consortium name="The Broad Institute Genomics Platform"/>
            <person name="Cuomo C."/>
            <person name="de Hoog S."/>
            <person name="Gorbushina A."/>
            <person name="Stielow B."/>
            <person name="Teixiera M."/>
            <person name="Abouelleil A."/>
            <person name="Chapman S.B."/>
            <person name="Priest M."/>
            <person name="Young S.K."/>
            <person name="Wortman J."/>
            <person name="Nusbaum C."/>
            <person name="Birren B."/>
        </authorList>
    </citation>
    <scope>NUCLEOTIDE SEQUENCE [LARGE SCALE GENOMIC DNA]</scope>
    <source>
        <strain evidence="2 3">CBS 40295</strain>
    </source>
</reference>
<dbReference type="GeneID" id="27323990"/>
<dbReference type="Proteomes" id="UP000054302">
    <property type="component" value="Unassembled WGS sequence"/>
</dbReference>
<gene>
    <name evidence="2" type="ORF">PV10_06145</name>
</gene>
<dbReference type="STRING" id="212818.A0A0D1ZAC2"/>
<dbReference type="AlphaFoldDB" id="A0A0D1ZAC2"/>
<proteinExistence type="predicted"/>
<evidence type="ECO:0000313" key="3">
    <source>
        <dbReference type="Proteomes" id="UP000054302"/>
    </source>
</evidence>
<dbReference type="VEuPathDB" id="FungiDB:PV10_06145"/>
<accession>A0A0D1ZAC2</accession>
<organism evidence="2 3">
    <name type="scientific">Exophiala mesophila</name>
    <name type="common">Black yeast-like fungus</name>
    <dbReference type="NCBI Taxonomy" id="212818"/>
    <lineage>
        <taxon>Eukaryota</taxon>
        <taxon>Fungi</taxon>
        <taxon>Dikarya</taxon>
        <taxon>Ascomycota</taxon>
        <taxon>Pezizomycotina</taxon>
        <taxon>Eurotiomycetes</taxon>
        <taxon>Chaetothyriomycetidae</taxon>
        <taxon>Chaetothyriales</taxon>
        <taxon>Herpotrichiellaceae</taxon>
        <taxon>Exophiala</taxon>
    </lineage>
</organism>
<feature type="region of interest" description="Disordered" evidence="1">
    <location>
        <begin position="69"/>
        <end position="108"/>
    </location>
</feature>
<feature type="compositionally biased region" description="Acidic residues" evidence="1">
    <location>
        <begin position="198"/>
        <end position="230"/>
    </location>
</feature>
<dbReference type="OrthoDB" id="5372734at2759"/>
<dbReference type="HOGENOM" id="CLU_062651_0_0_1"/>
<evidence type="ECO:0000256" key="1">
    <source>
        <dbReference type="SAM" id="MobiDB-lite"/>
    </source>
</evidence>
<dbReference type="RefSeq" id="XP_016223201.1">
    <property type="nucleotide sequence ID" value="XM_016370908.1"/>
</dbReference>
<feature type="compositionally biased region" description="Basic and acidic residues" evidence="1">
    <location>
        <begin position="328"/>
        <end position="352"/>
    </location>
</feature>